<proteinExistence type="predicted"/>
<organism evidence="1 2">
    <name type="scientific">Mesorhizobium sanjuanii</name>
    <dbReference type="NCBI Taxonomy" id="2037900"/>
    <lineage>
        <taxon>Bacteria</taxon>
        <taxon>Pseudomonadati</taxon>
        <taxon>Pseudomonadota</taxon>
        <taxon>Alphaproteobacteria</taxon>
        <taxon>Hyphomicrobiales</taxon>
        <taxon>Phyllobacteriaceae</taxon>
        <taxon>Mesorhizobium</taxon>
    </lineage>
</organism>
<dbReference type="RefSeq" id="WP_097572427.1">
    <property type="nucleotide sequence ID" value="NZ_NWQG01000026.1"/>
</dbReference>
<comment type="caution">
    <text evidence="1">The sequence shown here is derived from an EMBL/GenBank/DDBJ whole genome shotgun (WGS) entry which is preliminary data.</text>
</comment>
<evidence type="ECO:0000313" key="1">
    <source>
        <dbReference type="EMBL" id="PDQ22037.1"/>
    </source>
</evidence>
<accession>A0A2A6FJB5</accession>
<protein>
    <submittedName>
        <fullName evidence="1">Uncharacterized protein</fullName>
    </submittedName>
</protein>
<evidence type="ECO:0000313" key="2">
    <source>
        <dbReference type="Proteomes" id="UP000219182"/>
    </source>
</evidence>
<dbReference type="EMBL" id="NWQG01000026">
    <property type="protein sequence ID" value="PDQ22037.1"/>
    <property type="molecule type" value="Genomic_DNA"/>
</dbReference>
<dbReference type="Proteomes" id="UP000219182">
    <property type="component" value="Unassembled WGS sequence"/>
</dbReference>
<keyword evidence="2" id="KW-1185">Reference proteome</keyword>
<sequence>MGIEDADASVIHEFDSCKRAGSLTGLSWRFARRHFATITSDVEKLSCRNPLSVRDWHTANKARSGLTPSSSQGTPSQVVAAPVGFLKSVTGLRRFLIAVLGHYS</sequence>
<dbReference type="AlphaFoldDB" id="A0A2A6FJB5"/>
<gene>
    <name evidence="1" type="ORF">CN311_05790</name>
</gene>
<reference evidence="1 2" key="1">
    <citation type="submission" date="2017-09" db="EMBL/GenBank/DDBJ databases">
        <title>Mesorhizobum sanjuanii sp. nov. isolated from nodules of Lotus tenuis in saline-alkaline lowlands of Flooding Pampa.</title>
        <authorList>
            <person name="Sannazzaro A.I."/>
            <person name="Torres Tejerizo G.A."/>
            <person name="Fontana F."/>
            <person name="Cumpa Velazquez L.M."/>
            <person name="Hansen L."/>
            <person name="Pistorio M."/>
            <person name="Estrella M.J."/>
        </authorList>
    </citation>
    <scope>NUCLEOTIDE SEQUENCE [LARGE SCALE GENOMIC DNA]</scope>
    <source>
        <strain evidence="1 2">BSA136</strain>
    </source>
</reference>
<name>A0A2A6FJB5_9HYPH</name>